<feature type="chain" id="PRO_5041918330" evidence="2">
    <location>
        <begin position="27"/>
        <end position="368"/>
    </location>
</feature>
<keyword evidence="5" id="KW-1185">Reference proteome</keyword>
<name>A0AAD6Z4P6_9AGAR</name>
<protein>
    <submittedName>
        <fullName evidence="4">Alpha/Beta hydrolase protein</fullName>
    </submittedName>
</protein>
<evidence type="ECO:0000313" key="5">
    <source>
        <dbReference type="Proteomes" id="UP001218218"/>
    </source>
</evidence>
<keyword evidence="2" id="KW-0732">Signal</keyword>
<keyword evidence="4" id="KW-0378">Hydrolase</keyword>
<dbReference type="GO" id="GO:0016787">
    <property type="term" value="F:hydrolase activity"/>
    <property type="evidence" value="ECO:0007669"/>
    <property type="project" value="UniProtKB-KW"/>
</dbReference>
<feature type="region of interest" description="Disordered" evidence="1">
    <location>
        <begin position="299"/>
        <end position="322"/>
    </location>
</feature>
<sequence length="368" mass="39604">MASRLSRYGGCALIIPPLLVASYVLASLPITQNQLPGPVDPGLASLPLNSRARVLYSEDFMEGGAYVQLPMGRVRYWLIGPTSGKKIVLVHGISIPSFAFVRLAPILAAAGYRVLIYDLYGRGYSDAPQDTAYDPQLYVVQLALLLQHLQWTRVRLIGFSMGGAIAASFVAAFPALVEPDVVLIASAGAGRSQVPVSRFAHWSFFEWLTRRELASRVVSANETESPLQEIVRLQAEHLRGYTRALISSHRDGLIEKLQWAFSSSTWRGRRVLLINGDRDIVVPPVAAQVLRGMLASVGTATPSANSTPDESEPAADAPPDVSLVPVPGAGHHLIWTHTDEVARAVLKFLGAGGLKVAAATEQGQSLEG</sequence>
<dbReference type="Pfam" id="PF12146">
    <property type="entry name" value="Hydrolase_4"/>
    <property type="match status" value="1"/>
</dbReference>
<dbReference type="InterPro" id="IPR050228">
    <property type="entry name" value="Carboxylesterase_BioH"/>
</dbReference>
<dbReference type="InterPro" id="IPR022742">
    <property type="entry name" value="Hydrolase_4"/>
</dbReference>
<organism evidence="4 5">
    <name type="scientific">Mycena albidolilacea</name>
    <dbReference type="NCBI Taxonomy" id="1033008"/>
    <lineage>
        <taxon>Eukaryota</taxon>
        <taxon>Fungi</taxon>
        <taxon>Dikarya</taxon>
        <taxon>Basidiomycota</taxon>
        <taxon>Agaricomycotina</taxon>
        <taxon>Agaricomycetes</taxon>
        <taxon>Agaricomycetidae</taxon>
        <taxon>Agaricales</taxon>
        <taxon>Marasmiineae</taxon>
        <taxon>Mycenaceae</taxon>
        <taxon>Mycena</taxon>
    </lineage>
</organism>
<dbReference type="InterPro" id="IPR029058">
    <property type="entry name" value="AB_hydrolase_fold"/>
</dbReference>
<evidence type="ECO:0000313" key="4">
    <source>
        <dbReference type="EMBL" id="KAJ7306893.1"/>
    </source>
</evidence>
<dbReference type="Proteomes" id="UP001218218">
    <property type="component" value="Unassembled WGS sequence"/>
</dbReference>
<feature type="domain" description="Serine aminopeptidase S33" evidence="3">
    <location>
        <begin position="85"/>
        <end position="290"/>
    </location>
</feature>
<dbReference type="EMBL" id="JARIHO010000090">
    <property type="protein sequence ID" value="KAJ7306893.1"/>
    <property type="molecule type" value="Genomic_DNA"/>
</dbReference>
<evidence type="ECO:0000259" key="3">
    <source>
        <dbReference type="Pfam" id="PF12146"/>
    </source>
</evidence>
<dbReference type="PRINTS" id="PR00111">
    <property type="entry name" value="ABHYDROLASE"/>
</dbReference>
<dbReference type="Gene3D" id="3.40.50.1820">
    <property type="entry name" value="alpha/beta hydrolase"/>
    <property type="match status" value="1"/>
</dbReference>
<dbReference type="InterPro" id="IPR000073">
    <property type="entry name" value="AB_hydrolase_1"/>
</dbReference>
<reference evidence="4" key="1">
    <citation type="submission" date="2023-03" db="EMBL/GenBank/DDBJ databases">
        <title>Massive genome expansion in bonnet fungi (Mycena s.s.) driven by repeated elements and novel gene families across ecological guilds.</title>
        <authorList>
            <consortium name="Lawrence Berkeley National Laboratory"/>
            <person name="Harder C.B."/>
            <person name="Miyauchi S."/>
            <person name="Viragh M."/>
            <person name="Kuo A."/>
            <person name="Thoen E."/>
            <person name="Andreopoulos B."/>
            <person name="Lu D."/>
            <person name="Skrede I."/>
            <person name="Drula E."/>
            <person name="Henrissat B."/>
            <person name="Morin E."/>
            <person name="Kohler A."/>
            <person name="Barry K."/>
            <person name="LaButti K."/>
            <person name="Morin E."/>
            <person name="Salamov A."/>
            <person name="Lipzen A."/>
            <person name="Mereny Z."/>
            <person name="Hegedus B."/>
            <person name="Baldrian P."/>
            <person name="Stursova M."/>
            <person name="Weitz H."/>
            <person name="Taylor A."/>
            <person name="Grigoriev I.V."/>
            <person name="Nagy L.G."/>
            <person name="Martin F."/>
            <person name="Kauserud H."/>
        </authorList>
    </citation>
    <scope>NUCLEOTIDE SEQUENCE</scope>
    <source>
        <strain evidence="4">CBHHK002</strain>
    </source>
</reference>
<dbReference type="PANTHER" id="PTHR43194:SF2">
    <property type="entry name" value="PEROXISOMAL MEMBRANE PROTEIN LPX1"/>
    <property type="match status" value="1"/>
</dbReference>
<evidence type="ECO:0000256" key="1">
    <source>
        <dbReference type="SAM" id="MobiDB-lite"/>
    </source>
</evidence>
<dbReference type="AlphaFoldDB" id="A0AAD6Z4P6"/>
<proteinExistence type="predicted"/>
<accession>A0AAD6Z4P6</accession>
<dbReference type="SUPFAM" id="SSF53474">
    <property type="entry name" value="alpha/beta-Hydrolases"/>
    <property type="match status" value="1"/>
</dbReference>
<comment type="caution">
    <text evidence="4">The sequence shown here is derived from an EMBL/GenBank/DDBJ whole genome shotgun (WGS) entry which is preliminary data.</text>
</comment>
<gene>
    <name evidence="4" type="ORF">DFH08DRAFT_793039</name>
</gene>
<evidence type="ECO:0000256" key="2">
    <source>
        <dbReference type="SAM" id="SignalP"/>
    </source>
</evidence>
<dbReference type="PANTHER" id="PTHR43194">
    <property type="entry name" value="HYDROLASE ALPHA/BETA FOLD FAMILY"/>
    <property type="match status" value="1"/>
</dbReference>
<feature type="signal peptide" evidence="2">
    <location>
        <begin position="1"/>
        <end position="26"/>
    </location>
</feature>